<gene>
    <name evidence="8" type="primary">ttuB</name>
    <name evidence="8" type="ORF">GCM10010994_25290</name>
</gene>
<dbReference type="PANTHER" id="PTHR43791">
    <property type="entry name" value="PERMEASE-RELATED"/>
    <property type="match status" value="1"/>
</dbReference>
<dbReference type="CDD" id="cd17319">
    <property type="entry name" value="MFS_ExuT_GudP_like"/>
    <property type="match status" value="1"/>
</dbReference>
<comment type="caution">
    <text evidence="8">The sequence shown here is derived from an EMBL/GenBank/DDBJ whole genome shotgun (WGS) entry which is preliminary data.</text>
</comment>
<keyword evidence="3 6" id="KW-0812">Transmembrane</keyword>
<feature type="transmembrane region" description="Helical" evidence="6">
    <location>
        <begin position="255"/>
        <end position="276"/>
    </location>
</feature>
<feature type="transmembrane region" description="Helical" evidence="6">
    <location>
        <begin position="28"/>
        <end position="51"/>
    </location>
</feature>
<keyword evidence="4 6" id="KW-1133">Transmembrane helix</keyword>
<feature type="transmembrane region" description="Helical" evidence="6">
    <location>
        <begin position="346"/>
        <end position="365"/>
    </location>
</feature>
<dbReference type="AlphaFoldDB" id="A0A916XDC9"/>
<dbReference type="GO" id="GO:0022857">
    <property type="term" value="F:transmembrane transporter activity"/>
    <property type="evidence" value="ECO:0007669"/>
    <property type="project" value="InterPro"/>
</dbReference>
<dbReference type="EMBL" id="BMGG01000004">
    <property type="protein sequence ID" value="GGC65628.1"/>
    <property type="molecule type" value="Genomic_DNA"/>
</dbReference>
<evidence type="ECO:0000313" key="9">
    <source>
        <dbReference type="Proteomes" id="UP000637002"/>
    </source>
</evidence>
<feature type="transmembrane region" description="Helical" evidence="6">
    <location>
        <begin position="57"/>
        <end position="78"/>
    </location>
</feature>
<dbReference type="SUPFAM" id="SSF103473">
    <property type="entry name" value="MFS general substrate transporter"/>
    <property type="match status" value="1"/>
</dbReference>
<feature type="transmembrane region" description="Helical" evidence="6">
    <location>
        <begin position="370"/>
        <end position="388"/>
    </location>
</feature>
<dbReference type="RefSeq" id="WP_188609518.1">
    <property type="nucleotide sequence ID" value="NZ_BMGG01000004.1"/>
</dbReference>
<feature type="transmembrane region" description="Helical" evidence="6">
    <location>
        <begin position="119"/>
        <end position="141"/>
    </location>
</feature>
<dbReference type="PANTHER" id="PTHR43791:SF36">
    <property type="entry name" value="TRANSPORTER, PUTATIVE (AFU_ORTHOLOGUE AFUA_6G08340)-RELATED"/>
    <property type="match status" value="1"/>
</dbReference>
<evidence type="ECO:0000256" key="6">
    <source>
        <dbReference type="SAM" id="Phobius"/>
    </source>
</evidence>
<feature type="transmembrane region" description="Helical" evidence="6">
    <location>
        <begin position="288"/>
        <end position="307"/>
    </location>
</feature>
<dbReference type="FunFam" id="1.20.1250.20:FF:000018">
    <property type="entry name" value="MFS transporter permease"/>
    <property type="match status" value="1"/>
</dbReference>
<evidence type="ECO:0000256" key="1">
    <source>
        <dbReference type="ARBA" id="ARBA00004141"/>
    </source>
</evidence>
<evidence type="ECO:0000256" key="2">
    <source>
        <dbReference type="ARBA" id="ARBA00022448"/>
    </source>
</evidence>
<evidence type="ECO:0000256" key="4">
    <source>
        <dbReference type="ARBA" id="ARBA00022989"/>
    </source>
</evidence>
<dbReference type="Gene3D" id="1.20.1250.20">
    <property type="entry name" value="MFS general substrate transporter like domains"/>
    <property type="match status" value="2"/>
</dbReference>
<accession>A0A916XDC9</accession>
<feature type="transmembrane region" description="Helical" evidence="6">
    <location>
        <begin position="319"/>
        <end position="340"/>
    </location>
</feature>
<dbReference type="PROSITE" id="PS50850">
    <property type="entry name" value="MFS"/>
    <property type="match status" value="1"/>
</dbReference>
<organism evidence="8 9">
    <name type="scientific">Chelatococcus reniformis</name>
    <dbReference type="NCBI Taxonomy" id="1494448"/>
    <lineage>
        <taxon>Bacteria</taxon>
        <taxon>Pseudomonadati</taxon>
        <taxon>Pseudomonadota</taxon>
        <taxon>Alphaproteobacteria</taxon>
        <taxon>Hyphomicrobiales</taxon>
        <taxon>Chelatococcaceae</taxon>
        <taxon>Chelatococcus</taxon>
    </lineage>
</organism>
<feature type="transmembrane region" description="Helical" evidence="6">
    <location>
        <begin position="187"/>
        <end position="209"/>
    </location>
</feature>
<comment type="subcellular location">
    <subcellularLocation>
        <location evidence="1">Membrane</location>
        <topology evidence="1">Multi-pass membrane protein</topology>
    </subcellularLocation>
</comment>
<dbReference type="GO" id="GO:0016020">
    <property type="term" value="C:membrane"/>
    <property type="evidence" value="ECO:0007669"/>
    <property type="project" value="UniProtKB-SubCell"/>
</dbReference>
<feature type="transmembrane region" description="Helical" evidence="6">
    <location>
        <begin position="408"/>
        <end position="431"/>
    </location>
</feature>
<proteinExistence type="predicted"/>
<evidence type="ECO:0000259" key="7">
    <source>
        <dbReference type="PROSITE" id="PS50850"/>
    </source>
</evidence>
<keyword evidence="2" id="KW-0813">Transport</keyword>
<keyword evidence="5 6" id="KW-0472">Membrane</keyword>
<sequence length="443" mass="47179">MSQEAAAGALPLAEPIEARTMAKVTRRLIPFLVLLYFVAFLDRVNVGFAALTMNKDLGFSATVFGTGAGIFFLSYVIFEIPSALVQGRVGARRWIARIMVTWGLVAAGMAFVTGETSFYVMRFLLGAAEAGFAPGILFYTLSWFPDQHRAKLIGLYLIAIPLSSFLGAPLSTLIIETMGGLAGLAGWQWMFIIEGLMAVVLGIACLWYLTERPADATWLEADERAWLTQRIAVEAKAREVGAQHRLADIFVNPGILALTISYTFLILGLYGLGFWLPQIVRGLGFTGMQTGYVAALPYLFATIAMVVWARRSDAAAERLWHTVLPAALAGIGLILAGLFLDAPLGAIAAFTIAAVGIYAVLPVFWSLPALFMSGTVAAGGIAFINSVSNLGGYFGPTLMGWFKDGTGSFSGALIVLGCAVLLAAAVLFVSIRHLLAGSSGRAA</sequence>
<dbReference type="InterPro" id="IPR036259">
    <property type="entry name" value="MFS_trans_sf"/>
</dbReference>
<name>A0A916XDC9_9HYPH</name>
<feature type="domain" description="Major facilitator superfamily (MFS) profile" evidence="7">
    <location>
        <begin position="28"/>
        <end position="435"/>
    </location>
</feature>
<reference evidence="8" key="2">
    <citation type="submission" date="2020-09" db="EMBL/GenBank/DDBJ databases">
        <authorList>
            <person name="Sun Q."/>
            <person name="Zhou Y."/>
        </authorList>
    </citation>
    <scope>NUCLEOTIDE SEQUENCE</scope>
    <source>
        <strain evidence="8">CGMCC 1.12919</strain>
    </source>
</reference>
<protein>
    <submittedName>
        <fullName evidence="8">MFS transporter</fullName>
    </submittedName>
</protein>
<evidence type="ECO:0000256" key="5">
    <source>
        <dbReference type="ARBA" id="ARBA00023136"/>
    </source>
</evidence>
<dbReference type="Pfam" id="PF07690">
    <property type="entry name" value="MFS_1"/>
    <property type="match status" value="1"/>
</dbReference>
<evidence type="ECO:0000256" key="3">
    <source>
        <dbReference type="ARBA" id="ARBA00022692"/>
    </source>
</evidence>
<reference evidence="8" key="1">
    <citation type="journal article" date="2014" name="Int. J. Syst. Evol. Microbiol.">
        <title>Complete genome sequence of Corynebacterium casei LMG S-19264T (=DSM 44701T), isolated from a smear-ripened cheese.</title>
        <authorList>
            <consortium name="US DOE Joint Genome Institute (JGI-PGF)"/>
            <person name="Walter F."/>
            <person name="Albersmeier A."/>
            <person name="Kalinowski J."/>
            <person name="Ruckert C."/>
        </authorList>
    </citation>
    <scope>NUCLEOTIDE SEQUENCE</scope>
    <source>
        <strain evidence="8">CGMCC 1.12919</strain>
    </source>
</reference>
<dbReference type="Proteomes" id="UP000637002">
    <property type="component" value="Unassembled WGS sequence"/>
</dbReference>
<evidence type="ECO:0000313" key="8">
    <source>
        <dbReference type="EMBL" id="GGC65628.1"/>
    </source>
</evidence>
<dbReference type="InterPro" id="IPR020846">
    <property type="entry name" value="MFS_dom"/>
</dbReference>
<feature type="transmembrane region" description="Helical" evidence="6">
    <location>
        <begin position="94"/>
        <end position="113"/>
    </location>
</feature>
<keyword evidence="9" id="KW-1185">Reference proteome</keyword>
<dbReference type="InterPro" id="IPR011701">
    <property type="entry name" value="MFS"/>
</dbReference>
<feature type="transmembrane region" description="Helical" evidence="6">
    <location>
        <begin position="153"/>
        <end position="175"/>
    </location>
</feature>